<evidence type="ECO:0000256" key="3">
    <source>
        <dbReference type="ARBA" id="ARBA00022692"/>
    </source>
</evidence>
<dbReference type="InterPro" id="IPR003838">
    <property type="entry name" value="ABC3_permease_C"/>
</dbReference>
<feature type="transmembrane region" description="Helical" evidence="6">
    <location>
        <begin position="798"/>
        <end position="817"/>
    </location>
</feature>
<feature type="domain" description="ABC3 transporter permease C-terminal" evidence="7">
    <location>
        <begin position="715"/>
        <end position="830"/>
    </location>
</feature>
<keyword evidence="3 6" id="KW-0812">Transmembrane</keyword>
<feature type="transmembrane region" description="Helical" evidence="6">
    <location>
        <begin position="431"/>
        <end position="454"/>
    </location>
</feature>
<protein>
    <recommendedName>
        <fullName evidence="7">ABC3 transporter permease C-terminal domain-containing protein</fullName>
    </recommendedName>
</protein>
<dbReference type="STRING" id="446470.Snas_2246"/>
<dbReference type="KEGG" id="sna:Snas_2246"/>
<feature type="transmembrane region" description="Helical" evidence="6">
    <location>
        <begin position="267"/>
        <end position="289"/>
    </location>
</feature>
<dbReference type="PANTHER" id="PTHR30287:SF1">
    <property type="entry name" value="INNER MEMBRANE PROTEIN"/>
    <property type="match status" value="1"/>
</dbReference>
<dbReference type="Pfam" id="PF02687">
    <property type="entry name" value="FtsX"/>
    <property type="match status" value="2"/>
</dbReference>
<sequence length="838" mass="85309">MTAVSNMFAPAVSMARSRLGGLIAVACAVAGGAAMATATGVLAESGIASHTPVERLAAADLTVSGRQYVVQDEDVDVSLTERVPVSSDLVDTVAKVSGVEAAAADVSFPAVILGADGEPATDPTVSGHGWEIAELGASDVKGTAPRDDREVVLDADLTRAEPGEEVTLLVNGEQRRYTVSGIVDAPGSGLYFDSGTAAKLSGHKDGEIDLVAVKVAEGASVDSVTEAVRTATAKSAVEVTSGAARGNVEDLASGASTGMLIALSTSLGGTIVMIVGFIVAGALSVSVAGQRRDLALLRAVGATPRQVRRLIATQATVVAGVATAVGVAAGYAMAGQFADLMRSWGMLPGTLPLSWSPLPGLAATLLLLFVVQLAARAASMRTSRMSAVEAVAESRVEPREPAPWRTAFGFVLMGLALASAMAPIITRSEAAFISAASSIMPALVGLALAAPALVRSTTGWLKRRLPVGGNATTWLAVGNSHGYALRMAGAITVLALAVGFAITQVFSQTSMQAVTDDDLNSGTKIDATVTAPAIGGLTQRDVEQIADQPGVDAAVPLIHTTALWPFTEGDNKRADELPMLAFGSGATSVIDVDVVDGDMSKLTGDAIALDSATAWVEGVDVGDRIDLILADGSKVKPTIVATYSRGFGFGKLIGSSDLVTGHVANRHYDAIAVAGASARLSDWAADNPGREVGTGAASAGLAAGTASPDRWLNLVVSLALLGYVLLGVGNSLVAATTRRRSEFAALRLIGATPAQIRGMMSREALLMTVLAVGAGLALSVVPQSILGLGLLGLPWPQGPLWMIPAMAILVAAIAWLATAAPTRRALRVPPTQALPAQD</sequence>
<feature type="transmembrane region" description="Helical" evidence="6">
    <location>
        <begin position="711"/>
        <end position="733"/>
    </location>
</feature>
<dbReference type="Proteomes" id="UP000000844">
    <property type="component" value="Chromosome"/>
</dbReference>
<organism evidence="8 9">
    <name type="scientific">Stackebrandtia nassauensis (strain DSM 44728 / CIP 108903 / NRRL B-16338 / NBRC 102104 / LLR-40K-21)</name>
    <dbReference type="NCBI Taxonomy" id="446470"/>
    <lineage>
        <taxon>Bacteria</taxon>
        <taxon>Bacillati</taxon>
        <taxon>Actinomycetota</taxon>
        <taxon>Actinomycetes</taxon>
        <taxon>Glycomycetales</taxon>
        <taxon>Glycomycetaceae</taxon>
        <taxon>Stackebrandtia</taxon>
    </lineage>
</organism>
<name>D3Q269_STANL</name>
<keyword evidence="2" id="KW-1003">Cell membrane</keyword>
<feature type="transmembrane region" description="Helical" evidence="6">
    <location>
        <begin position="483"/>
        <end position="502"/>
    </location>
</feature>
<evidence type="ECO:0000313" key="8">
    <source>
        <dbReference type="EMBL" id="ADD41936.1"/>
    </source>
</evidence>
<dbReference type="eggNOG" id="COG0577">
    <property type="taxonomic scope" value="Bacteria"/>
</dbReference>
<dbReference type="HOGENOM" id="CLU_012341_2_0_11"/>
<evidence type="ECO:0000256" key="4">
    <source>
        <dbReference type="ARBA" id="ARBA00022989"/>
    </source>
</evidence>
<proteinExistence type="predicted"/>
<feature type="domain" description="ABC3 transporter permease C-terminal" evidence="7">
    <location>
        <begin position="268"/>
        <end position="386"/>
    </location>
</feature>
<evidence type="ECO:0000259" key="7">
    <source>
        <dbReference type="Pfam" id="PF02687"/>
    </source>
</evidence>
<evidence type="ECO:0000256" key="5">
    <source>
        <dbReference type="ARBA" id="ARBA00023136"/>
    </source>
</evidence>
<feature type="transmembrane region" description="Helical" evidence="6">
    <location>
        <begin position="407"/>
        <end position="425"/>
    </location>
</feature>
<gene>
    <name evidence="8" type="ordered locus">Snas_2246</name>
</gene>
<comment type="subcellular location">
    <subcellularLocation>
        <location evidence="1">Cell membrane</location>
        <topology evidence="1">Multi-pass membrane protein</topology>
    </subcellularLocation>
</comment>
<keyword evidence="5 6" id="KW-0472">Membrane</keyword>
<evidence type="ECO:0000256" key="1">
    <source>
        <dbReference type="ARBA" id="ARBA00004651"/>
    </source>
</evidence>
<feature type="transmembrane region" description="Helical" evidence="6">
    <location>
        <begin position="310"/>
        <end position="334"/>
    </location>
</feature>
<dbReference type="InterPro" id="IPR038766">
    <property type="entry name" value="Membrane_comp_ABC_pdt"/>
</dbReference>
<dbReference type="PANTHER" id="PTHR30287">
    <property type="entry name" value="MEMBRANE COMPONENT OF PREDICTED ABC SUPERFAMILY METABOLITE UPTAKE TRANSPORTER"/>
    <property type="match status" value="1"/>
</dbReference>
<keyword evidence="9" id="KW-1185">Reference proteome</keyword>
<dbReference type="AlphaFoldDB" id="D3Q269"/>
<evidence type="ECO:0000313" key="9">
    <source>
        <dbReference type="Proteomes" id="UP000000844"/>
    </source>
</evidence>
<feature type="transmembrane region" description="Helical" evidence="6">
    <location>
        <begin position="354"/>
        <end position="375"/>
    </location>
</feature>
<dbReference type="GO" id="GO:0005886">
    <property type="term" value="C:plasma membrane"/>
    <property type="evidence" value="ECO:0007669"/>
    <property type="project" value="UniProtKB-SubCell"/>
</dbReference>
<dbReference type="EMBL" id="CP001778">
    <property type="protein sequence ID" value="ADD41936.1"/>
    <property type="molecule type" value="Genomic_DNA"/>
</dbReference>
<evidence type="ECO:0000256" key="2">
    <source>
        <dbReference type="ARBA" id="ARBA00022475"/>
    </source>
</evidence>
<accession>D3Q269</accession>
<keyword evidence="4 6" id="KW-1133">Transmembrane helix</keyword>
<evidence type="ECO:0000256" key="6">
    <source>
        <dbReference type="SAM" id="Phobius"/>
    </source>
</evidence>
<feature type="transmembrane region" description="Helical" evidence="6">
    <location>
        <begin position="764"/>
        <end position="786"/>
    </location>
</feature>
<reference evidence="8 9" key="1">
    <citation type="journal article" date="2009" name="Stand. Genomic Sci.">
        <title>Complete genome sequence of Stackebrandtia nassauensis type strain (LLR-40K-21).</title>
        <authorList>
            <person name="Munk C."/>
            <person name="Lapidus A."/>
            <person name="Copeland A."/>
            <person name="Jando M."/>
            <person name="Mayilraj S."/>
            <person name="Glavina Del Rio T."/>
            <person name="Nolan M."/>
            <person name="Chen F."/>
            <person name="Lucas S."/>
            <person name="Tice H."/>
            <person name="Cheng J.F."/>
            <person name="Han C."/>
            <person name="Detter J.C."/>
            <person name="Bruce D."/>
            <person name="Goodwin L."/>
            <person name="Chain P."/>
            <person name="Pitluck S."/>
            <person name="Goker M."/>
            <person name="Ovchinikova G."/>
            <person name="Pati A."/>
            <person name="Ivanova N."/>
            <person name="Mavromatis K."/>
            <person name="Chen A."/>
            <person name="Palaniappan K."/>
            <person name="Land M."/>
            <person name="Hauser L."/>
            <person name="Chang Y.J."/>
            <person name="Jeffries C.D."/>
            <person name="Bristow J."/>
            <person name="Eisen J.A."/>
            <person name="Markowitz V."/>
            <person name="Hugenholtz P."/>
            <person name="Kyrpides N.C."/>
            <person name="Klenk H.P."/>
        </authorList>
    </citation>
    <scope>NUCLEOTIDE SEQUENCE [LARGE SCALE GENOMIC DNA]</scope>
    <source>
        <strain evidence="9">DSM 44728 / CIP 108903 / NRRL B-16338 / NBRC 102104 / LLR-40K-21</strain>
    </source>
</reference>